<dbReference type="RefSeq" id="XP_001212009.1">
    <property type="nucleotide sequence ID" value="XM_001212009.1"/>
</dbReference>
<dbReference type="GO" id="GO:0044550">
    <property type="term" value="P:secondary metabolite biosynthetic process"/>
    <property type="evidence" value="ECO:0007669"/>
    <property type="project" value="TreeGrafter"/>
</dbReference>
<dbReference type="HOGENOM" id="CLU_000022_60_3_1"/>
<keyword evidence="3" id="KW-0436">Ligase</keyword>
<evidence type="ECO:0000256" key="5">
    <source>
        <dbReference type="SAM" id="MobiDB-lite"/>
    </source>
</evidence>
<proteinExistence type="inferred from homology"/>
<sequence>MDNLKPLDGSPSLSGDKPARSLKSPFTWQVELGQAPSTALLQVCWAVVIAKYANATDVRFRYVSEQPSVPGKLHLFCYRVVPDQHLDAALTAASYSDATIQHGKDSTTCQELSDGSAGEIHSHTLLVIRNGMSPSMDDDGSYRDAYGARLVVICTSDAQHATLRASFDDHITSPLYVYMMVSQFVQALRVASQCRRGNVSIHDLQEINPEGLGQVAEWSQGATYERKDDYAHHLFERRVDKHPHAPAICAWDGELTYCELNAHAAAVASRILEAALPGDEGVIGLYFEKSMWTTVAMLGALKAGRGIILLHPSQPISRLQAICNRLGVQAVLSLPQYETAVEALGVPKILLSVRTDQPCTPNPAREEPKGAPPYDRILYSGFTSGSTGEPKIYTISHASFCSGIDGWGRAMNVNEGSRIFQSASYSFALSTLEQLAPLCLGGCVCVPSEEALRNDIGAAIRALRSNWAEFTPGVARLLHPEAIPEVRTLFLAGEAVSKADVDRWHGRLDLRVYYGQSENALGASVASHEDLASDHRNIGRTFASRGWIVDPDDHHRLVPLGAEGELLLEGPCVGPGYLNNPEQTNATFIHNPDWLQKHQLTPIAGGRFLKTGDLVCYDLRRGCFQYRGRKGAQVKIRGQRVELGEIEYHANQHLSSYDGAPVAEVVRPADSPGDLDPMLVLFTASRPTSNIDAVPKDKTTVPTVLPPNDKFRMDTKAALARLGEILPSYMVPVAVIPVSHTPQTPTGKLSRRILRDLASRLARNEIMAYGSCRKPHLPPRNPQEETLQRLCAAVLRCPPKQVGMQDTFLELGGDSLTVRHLVQAARVEGLNLRAEDVFTNLTLANLAERCQESPSCATSQLSAAVDERTSSVVQKFFIDYPNFAIGAHVESVSLTHDIVAAVGNKDAVEHFLFTLSGPLDLERLKSACQALVASHALLRSLFIPYEKEIMQVTLRQLQAPYSVVQAPRGVDLGAFAITICGKDERQSPFGPQPVTAFTVVEASRDSHVLIVRVCEAQCDAHGLKTMISQLMHLYDGEPAQVPLDYREYLGICAKLRTPAAFSFWRNLLLGSSPLYLDGLCPGATHLGKDYCRDRPPSISYSRTVSHVCPPSGITLATMIKAAWSYVLHQKSGRDDILFGQLRSCRTMNVPGIEDVVGPCTNVTPVRVTYSPTWRVGEVLQAVQEQHAQSIPFETIGWRDIVSHCTEWPSTASLQTVVLHQGEEQATDILACDGVRCRALDWNAATILGRLYLITTVTSSGIKVELCVSRAAIESREAEGLLDLFGGALNKFAAA</sequence>
<dbReference type="Gene3D" id="3.40.50.12780">
    <property type="entry name" value="N-terminal domain of ligase-like"/>
    <property type="match status" value="1"/>
</dbReference>
<reference evidence="8" key="1">
    <citation type="submission" date="2005-09" db="EMBL/GenBank/DDBJ databases">
        <title>Annotation of the Aspergillus terreus NIH2624 genome.</title>
        <authorList>
            <person name="Birren B.W."/>
            <person name="Lander E.S."/>
            <person name="Galagan J.E."/>
            <person name="Nusbaum C."/>
            <person name="Devon K."/>
            <person name="Henn M."/>
            <person name="Ma L.-J."/>
            <person name="Jaffe D.B."/>
            <person name="Butler J."/>
            <person name="Alvarez P."/>
            <person name="Gnerre S."/>
            <person name="Grabherr M."/>
            <person name="Kleber M."/>
            <person name="Mauceli E.W."/>
            <person name="Brockman W."/>
            <person name="Rounsley S."/>
            <person name="Young S.K."/>
            <person name="LaButti K."/>
            <person name="Pushparaj V."/>
            <person name="DeCaprio D."/>
            <person name="Crawford M."/>
            <person name="Koehrsen M."/>
            <person name="Engels R."/>
            <person name="Montgomery P."/>
            <person name="Pearson M."/>
            <person name="Howarth C."/>
            <person name="Larson L."/>
            <person name="Luoma S."/>
            <person name="White J."/>
            <person name="Alvarado L."/>
            <person name="Kodira C.D."/>
            <person name="Zeng Q."/>
            <person name="Oleary S."/>
            <person name="Yandava C."/>
            <person name="Denning D.W."/>
            <person name="Nierman W.C."/>
            <person name="Milne T."/>
            <person name="Madden K."/>
        </authorList>
    </citation>
    <scope>NUCLEOTIDE SEQUENCE [LARGE SCALE GENOMIC DNA]</scope>
    <source>
        <strain evidence="8">NIH 2624 / FGSC A1156</strain>
    </source>
</reference>
<evidence type="ECO:0000256" key="1">
    <source>
        <dbReference type="ARBA" id="ARBA00022450"/>
    </source>
</evidence>
<dbReference type="GO" id="GO:0031177">
    <property type="term" value="F:phosphopantetheine binding"/>
    <property type="evidence" value="ECO:0007669"/>
    <property type="project" value="TreeGrafter"/>
</dbReference>
<dbReference type="InterPro" id="IPR042099">
    <property type="entry name" value="ANL_N_sf"/>
</dbReference>
<accession>Q0CU03</accession>
<dbReference type="CDD" id="cd05918">
    <property type="entry name" value="A_NRPS_SidN3_like"/>
    <property type="match status" value="1"/>
</dbReference>
<dbReference type="GO" id="GO:0043041">
    <property type="term" value="P:amino acid activation for nonribosomal peptide biosynthetic process"/>
    <property type="evidence" value="ECO:0007669"/>
    <property type="project" value="TreeGrafter"/>
</dbReference>
<dbReference type="STRING" id="341663.Q0CU03"/>
<dbReference type="Gene3D" id="3.30.300.30">
    <property type="match status" value="1"/>
</dbReference>
<gene>
    <name evidence="7" type="ORF">ATEG_02831</name>
</gene>
<dbReference type="PROSITE" id="PS50075">
    <property type="entry name" value="CARRIER"/>
    <property type="match status" value="1"/>
</dbReference>
<dbReference type="GeneID" id="4317733"/>
<dbReference type="Gene3D" id="3.30.559.10">
    <property type="entry name" value="Chloramphenicol acetyltransferase-like domain"/>
    <property type="match status" value="1"/>
</dbReference>
<dbReference type="PANTHER" id="PTHR45527">
    <property type="entry name" value="NONRIBOSOMAL PEPTIDE SYNTHETASE"/>
    <property type="match status" value="1"/>
</dbReference>
<dbReference type="InterPro" id="IPR000873">
    <property type="entry name" value="AMP-dep_synth/lig_dom"/>
</dbReference>
<evidence type="ECO:0000313" key="8">
    <source>
        <dbReference type="Proteomes" id="UP000007963"/>
    </source>
</evidence>
<dbReference type="InterPro" id="IPR023213">
    <property type="entry name" value="CAT-like_dom_sf"/>
</dbReference>
<dbReference type="Gene3D" id="1.10.1200.10">
    <property type="entry name" value="ACP-like"/>
    <property type="match status" value="1"/>
</dbReference>
<protein>
    <recommendedName>
        <fullName evidence="6">Carrier domain-containing protein</fullName>
    </recommendedName>
</protein>
<dbReference type="OrthoDB" id="416786at2759"/>
<dbReference type="InterPro" id="IPR045851">
    <property type="entry name" value="AMP-bd_C_sf"/>
</dbReference>
<dbReference type="GO" id="GO:0005737">
    <property type="term" value="C:cytoplasm"/>
    <property type="evidence" value="ECO:0007669"/>
    <property type="project" value="TreeGrafter"/>
</dbReference>
<dbReference type="EMBL" id="CH476597">
    <property type="protein sequence ID" value="EAU36105.1"/>
    <property type="molecule type" value="Genomic_DNA"/>
</dbReference>
<dbReference type="SUPFAM" id="SSF56801">
    <property type="entry name" value="Acetyl-CoA synthetase-like"/>
    <property type="match status" value="1"/>
</dbReference>
<dbReference type="GO" id="GO:0016874">
    <property type="term" value="F:ligase activity"/>
    <property type="evidence" value="ECO:0007669"/>
    <property type="project" value="UniProtKB-KW"/>
</dbReference>
<dbReference type="OMA" id="HAMSDGW"/>
<evidence type="ECO:0000256" key="2">
    <source>
        <dbReference type="ARBA" id="ARBA00022553"/>
    </source>
</evidence>
<dbReference type="Gene3D" id="3.30.559.30">
    <property type="entry name" value="Nonribosomal peptide synthetase, condensation domain"/>
    <property type="match status" value="1"/>
</dbReference>
<dbReference type="PANTHER" id="PTHR45527:SF3">
    <property type="entry name" value="SIDEROPHORE SYNTHETASE (EUROFUNG)"/>
    <property type="match status" value="1"/>
</dbReference>
<dbReference type="InterPro" id="IPR009081">
    <property type="entry name" value="PP-bd_ACP"/>
</dbReference>
<evidence type="ECO:0000256" key="3">
    <source>
        <dbReference type="ARBA" id="ARBA00022598"/>
    </source>
</evidence>
<organism evidence="7 8">
    <name type="scientific">Aspergillus terreus (strain NIH 2624 / FGSC A1156)</name>
    <dbReference type="NCBI Taxonomy" id="341663"/>
    <lineage>
        <taxon>Eukaryota</taxon>
        <taxon>Fungi</taxon>
        <taxon>Dikarya</taxon>
        <taxon>Ascomycota</taxon>
        <taxon>Pezizomycotina</taxon>
        <taxon>Eurotiomycetes</taxon>
        <taxon>Eurotiomycetidae</taxon>
        <taxon>Eurotiales</taxon>
        <taxon>Aspergillaceae</taxon>
        <taxon>Aspergillus</taxon>
        <taxon>Aspergillus subgen. Circumdati</taxon>
    </lineage>
</organism>
<dbReference type="VEuPathDB" id="FungiDB:ATEG_02831"/>
<dbReference type="eggNOG" id="KOG1178">
    <property type="taxonomic scope" value="Eukaryota"/>
</dbReference>
<dbReference type="InterPro" id="IPR036736">
    <property type="entry name" value="ACP-like_sf"/>
</dbReference>
<feature type="region of interest" description="Disordered" evidence="5">
    <location>
        <begin position="1"/>
        <end position="20"/>
    </location>
</feature>
<dbReference type="Pfam" id="PF00501">
    <property type="entry name" value="AMP-binding"/>
    <property type="match status" value="1"/>
</dbReference>
<feature type="domain" description="Carrier" evidence="6">
    <location>
        <begin position="778"/>
        <end position="854"/>
    </location>
</feature>
<keyword evidence="1" id="KW-0596">Phosphopantetheine</keyword>
<dbReference type="SUPFAM" id="SSF47336">
    <property type="entry name" value="ACP-like"/>
    <property type="match status" value="1"/>
</dbReference>
<evidence type="ECO:0000313" key="7">
    <source>
        <dbReference type="EMBL" id="EAU36105.1"/>
    </source>
</evidence>
<keyword evidence="2" id="KW-0597">Phosphoprotein</keyword>
<comment type="similarity">
    <text evidence="4">Belongs to the NRP synthetase family.</text>
</comment>
<dbReference type="SUPFAM" id="SSF52777">
    <property type="entry name" value="CoA-dependent acyltransferases"/>
    <property type="match status" value="2"/>
</dbReference>
<dbReference type="Pfam" id="PF00550">
    <property type="entry name" value="PP-binding"/>
    <property type="match status" value="1"/>
</dbReference>
<dbReference type="Pfam" id="PF00668">
    <property type="entry name" value="Condensation"/>
    <property type="match status" value="1"/>
</dbReference>
<name>Q0CU03_ASPTN</name>
<evidence type="ECO:0000259" key="6">
    <source>
        <dbReference type="PROSITE" id="PS50075"/>
    </source>
</evidence>
<dbReference type="Proteomes" id="UP000007963">
    <property type="component" value="Unassembled WGS sequence"/>
</dbReference>
<dbReference type="InterPro" id="IPR001242">
    <property type="entry name" value="Condensation_dom"/>
</dbReference>
<evidence type="ECO:0000256" key="4">
    <source>
        <dbReference type="ARBA" id="ARBA00029454"/>
    </source>
</evidence>